<dbReference type="PROSITE" id="PS00086">
    <property type="entry name" value="CYTOCHROME_P450"/>
    <property type="match status" value="1"/>
</dbReference>
<comment type="cofactor">
    <cofactor evidence="1 8">
        <name>heme</name>
        <dbReference type="ChEBI" id="CHEBI:30413"/>
    </cofactor>
</comment>
<evidence type="ECO:0000256" key="6">
    <source>
        <dbReference type="ARBA" id="ARBA00023004"/>
    </source>
</evidence>
<evidence type="ECO:0000256" key="4">
    <source>
        <dbReference type="ARBA" id="ARBA00022723"/>
    </source>
</evidence>
<evidence type="ECO:0000256" key="8">
    <source>
        <dbReference type="PIRSR" id="PIRSR602403-1"/>
    </source>
</evidence>
<organism evidence="10 11">
    <name type="scientific">Nocardia puris</name>
    <dbReference type="NCBI Taxonomy" id="208602"/>
    <lineage>
        <taxon>Bacteria</taxon>
        <taxon>Bacillati</taxon>
        <taxon>Actinomycetota</taxon>
        <taxon>Actinomycetes</taxon>
        <taxon>Mycobacteriales</taxon>
        <taxon>Nocardiaceae</taxon>
        <taxon>Nocardia</taxon>
    </lineage>
</organism>
<evidence type="ECO:0000256" key="9">
    <source>
        <dbReference type="RuleBase" id="RU000461"/>
    </source>
</evidence>
<evidence type="ECO:0000313" key="11">
    <source>
        <dbReference type="Proteomes" id="UP000252586"/>
    </source>
</evidence>
<dbReference type="PRINTS" id="PR00465">
    <property type="entry name" value="EP450IV"/>
</dbReference>
<proteinExistence type="inferred from homology"/>
<evidence type="ECO:0000256" key="7">
    <source>
        <dbReference type="ARBA" id="ARBA00023033"/>
    </source>
</evidence>
<dbReference type="EMBL" id="QNRE01000015">
    <property type="protein sequence ID" value="RBO85291.1"/>
    <property type="molecule type" value="Genomic_DNA"/>
</dbReference>
<keyword evidence="4 8" id="KW-0479">Metal-binding</keyword>
<keyword evidence="6 8" id="KW-0408">Iron</keyword>
<keyword evidence="7 9" id="KW-0503">Monooxygenase</keyword>
<protein>
    <submittedName>
        <fullName evidence="10">Cytochrome P450</fullName>
    </submittedName>
</protein>
<dbReference type="Pfam" id="PF00067">
    <property type="entry name" value="p450"/>
    <property type="match status" value="1"/>
</dbReference>
<dbReference type="CDD" id="cd00302">
    <property type="entry name" value="cytochrome_P450"/>
    <property type="match status" value="1"/>
</dbReference>
<dbReference type="PRINTS" id="PR00385">
    <property type="entry name" value="P450"/>
</dbReference>
<dbReference type="AlphaFoldDB" id="A0A366D5H6"/>
<dbReference type="InterPro" id="IPR017972">
    <property type="entry name" value="Cyt_P450_CS"/>
</dbReference>
<evidence type="ECO:0000313" key="10">
    <source>
        <dbReference type="EMBL" id="RBO85291.1"/>
    </source>
</evidence>
<dbReference type="SUPFAM" id="SSF48264">
    <property type="entry name" value="Cytochrome P450"/>
    <property type="match status" value="1"/>
</dbReference>
<gene>
    <name evidence="10" type="ORF">DFR74_115139</name>
</gene>
<dbReference type="GO" id="GO:0016705">
    <property type="term" value="F:oxidoreductase activity, acting on paired donors, with incorporation or reduction of molecular oxygen"/>
    <property type="evidence" value="ECO:0007669"/>
    <property type="project" value="InterPro"/>
</dbReference>
<dbReference type="GO" id="GO:0016125">
    <property type="term" value="P:sterol metabolic process"/>
    <property type="evidence" value="ECO:0007669"/>
    <property type="project" value="TreeGrafter"/>
</dbReference>
<dbReference type="Proteomes" id="UP000252586">
    <property type="component" value="Unassembled WGS sequence"/>
</dbReference>
<dbReference type="GO" id="GO:0004497">
    <property type="term" value="F:monooxygenase activity"/>
    <property type="evidence" value="ECO:0007669"/>
    <property type="project" value="UniProtKB-KW"/>
</dbReference>
<dbReference type="PANTHER" id="PTHR24286:SF24">
    <property type="entry name" value="LANOSTEROL 14-ALPHA DEMETHYLASE"/>
    <property type="match status" value="1"/>
</dbReference>
<sequence>MNPPPVHPIPVSPVPGWIAAQPDRLGPVVAVANPAGAPIAYALTPAAVAELFAAERAGILAVHNTPAVHRLFRRAVFTLRGREHEDTRAYLAAGLRRSAVATYLPGIAQMAGRHVTAWADRPRIELTEVARAYTLELCVSAILGVDVADPDAARIGELFERFVAGTETPSGAEDLVYTDAVAAATELRAALAQCALRAQHQVEPSMLSQLMAAAVVPPAGQLTDHLLAVLIAARETTAAAITWLLIETALHPRLAAGLSDEARAIVAAPARLQARDTAPGLRRLLTECLRLHPPNSVATRRAEASIRLCDYDIPAGWQVAYSAPATHHLVEVAGPDPDRLDPDRFTGPAAARRASGLLSFGRGAHACAGRELAETATLLLAATVLADHHVTLERAERPTVARWQPVRTPAGPVHAQIRRAAVTR</sequence>
<dbReference type="RefSeq" id="WP_067509158.1">
    <property type="nucleotide sequence ID" value="NZ_QNRE01000015.1"/>
</dbReference>
<accession>A0A366D5H6</accession>
<evidence type="ECO:0000256" key="1">
    <source>
        <dbReference type="ARBA" id="ARBA00001971"/>
    </source>
</evidence>
<dbReference type="GO" id="GO:0005506">
    <property type="term" value="F:iron ion binding"/>
    <property type="evidence" value="ECO:0007669"/>
    <property type="project" value="InterPro"/>
</dbReference>
<reference evidence="10 11" key="1">
    <citation type="submission" date="2018-06" db="EMBL/GenBank/DDBJ databases">
        <title>Genomic Encyclopedia of Type Strains, Phase IV (KMG-IV): sequencing the most valuable type-strain genomes for metagenomic binning, comparative biology and taxonomic classification.</title>
        <authorList>
            <person name="Goeker M."/>
        </authorList>
    </citation>
    <scope>NUCLEOTIDE SEQUENCE [LARGE SCALE GENOMIC DNA]</scope>
    <source>
        <strain evidence="10 11">DSM 44599</strain>
    </source>
</reference>
<dbReference type="InterPro" id="IPR001128">
    <property type="entry name" value="Cyt_P450"/>
</dbReference>
<comment type="caution">
    <text evidence="10">The sequence shown here is derived from an EMBL/GenBank/DDBJ whole genome shotgun (WGS) entry which is preliminary data.</text>
</comment>
<dbReference type="GO" id="GO:0020037">
    <property type="term" value="F:heme binding"/>
    <property type="evidence" value="ECO:0007669"/>
    <property type="project" value="InterPro"/>
</dbReference>
<evidence type="ECO:0000256" key="3">
    <source>
        <dbReference type="ARBA" id="ARBA00022617"/>
    </source>
</evidence>
<dbReference type="InterPro" id="IPR036396">
    <property type="entry name" value="Cyt_P450_sf"/>
</dbReference>
<keyword evidence="11" id="KW-1185">Reference proteome</keyword>
<keyword evidence="5 9" id="KW-0560">Oxidoreductase</keyword>
<comment type="similarity">
    <text evidence="2 9">Belongs to the cytochrome P450 family.</text>
</comment>
<dbReference type="InterPro" id="IPR002403">
    <property type="entry name" value="Cyt_P450_E_grp-IV"/>
</dbReference>
<dbReference type="Gene3D" id="1.10.630.10">
    <property type="entry name" value="Cytochrome P450"/>
    <property type="match status" value="1"/>
</dbReference>
<keyword evidence="3 8" id="KW-0349">Heme</keyword>
<dbReference type="STRING" id="1210090.GCA_001613185_03057"/>
<dbReference type="PANTHER" id="PTHR24286">
    <property type="entry name" value="CYTOCHROME P450 26"/>
    <property type="match status" value="1"/>
</dbReference>
<evidence type="ECO:0000256" key="2">
    <source>
        <dbReference type="ARBA" id="ARBA00010617"/>
    </source>
</evidence>
<evidence type="ECO:0000256" key="5">
    <source>
        <dbReference type="ARBA" id="ARBA00023002"/>
    </source>
</evidence>
<feature type="binding site" description="axial binding residue" evidence="8">
    <location>
        <position position="367"/>
    </location>
    <ligand>
        <name>heme</name>
        <dbReference type="ChEBI" id="CHEBI:30413"/>
    </ligand>
    <ligandPart>
        <name>Fe</name>
        <dbReference type="ChEBI" id="CHEBI:18248"/>
    </ligandPart>
</feature>
<name>A0A366D5H6_9NOCA</name>